<reference evidence="4 7" key="2">
    <citation type="submission" date="2018-06" db="EMBL/GenBank/DDBJ databases">
        <authorList>
            <consortium name="Pathogen Informatics"/>
            <person name="Doyle S."/>
        </authorList>
    </citation>
    <scope>NUCLEOTIDE SEQUENCE [LARGE SCALE GENOMIC DNA]</scope>
    <source>
        <strain evidence="4 7">NCTC12714</strain>
    </source>
</reference>
<dbReference type="GO" id="GO:0009143">
    <property type="term" value="P:nucleoside triphosphate catabolic process"/>
    <property type="evidence" value="ECO:0007669"/>
    <property type="project" value="InterPro"/>
</dbReference>
<accession>A0A099TYZ3</accession>
<proteinExistence type="inferred from homology"/>
<dbReference type="AlphaFoldDB" id="A0A099TYZ3"/>
<keyword evidence="7" id="KW-1185">Reference proteome</keyword>
<evidence type="ECO:0000313" key="7">
    <source>
        <dbReference type="Proteomes" id="UP000255139"/>
    </source>
</evidence>
<organism evidence="4 7">
    <name type="scientific">Helicobacter muridarum</name>
    <dbReference type="NCBI Taxonomy" id="216"/>
    <lineage>
        <taxon>Bacteria</taxon>
        <taxon>Pseudomonadati</taxon>
        <taxon>Campylobacterota</taxon>
        <taxon>Epsilonproteobacteria</taxon>
        <taxon>Campylobacterales</taxon>
        <taxon>Helicobacteraceae</taxon>
        <taxon>Helicobacter</taxon>
    </lineage>
</organism>
<evidence type="ECO:0000256" key="3">
    <source>
        <dbReference type="ARBA" id="ARBA00023080"/>
    </source>
</evidence>
<dbReference type="SUPFAM" id="SSF52972">
    <property type="entry name" value="ITPase-like"/>
    <property type="match status" value="2"/>
</dbReference>
<name>A0A099TYZ3_9HELI</name>
<reference evidence="5 6" key="1">
    <citation type="journal article" date="2014" name="Genome Announc.">
        <title>Draft genome sequences of eight enterohepatic helicobacter species isolated from both laboratory and wild rodents.</title>
        <authorList>
            <person name="Sheh A."/>
            <person name="Shen Z."/>
            <person name="Fox J.G."/>
        </authorList>
    </citation>
    <scope>NUCLEOTIDE SEQUENCE [LARGE SCALE GENOMIC DNA]</scope>
    <source>
        <strain evidence="5 6">ST1</strain>
    </source>
</reference>
<dbReference type="PANTHER" id="PTHR11067:SF9">
    <property type="entry name" value="INOSINE TRIPHOSPHATE PYROPHOSPHATASE"/>
    <property type="match status" value="1"/>
</dbReference>
<evidence type="ECO:0000313" key="6">
    <source>
        <dbReference type="Proteomes" id="UP000029922"/>
    </source>
</evidence>
<keyword evidence="3" id="KW-0546">Nucleotide metabolism</keyword>
<comment type="similarity">
    <text evidence="1">Belongs to the HAM1 NTPase family.</text>
</comment>
<dbReference type="EMBL" id="JRPD02000012">
    <property type="protein sequence ID" value="TLE00019.1"/>
    <property type="molecule type" value="Genomic_DNA"/>
</dbReference>
<keyword evidence="2 4" id="KW-0378">Hydrolase</keyword>
<dbReference type="GO" id="GO:0005829">
    <property type="term" value="C:cytosol"/>
    <property type="evidence" value="ECO:0007669"/>
    <property type="project" value="TreeGrafter"/>
</dbReference>
<dbReference type="CDD" id="cd00515">
    <property type="entry name" value="HAM1"/>
    <property type="match status" value="1"/>
</dbReference>
<evidence type="ECO:0000256" key="2">
    <source>
        <dbReference type="ARBA" id="ARBA00022801"/>
    </source>
</evidence>
<dbReference type="Gene3D" id="3.90.950.10">
    <property type="match status" value="1"/>
</dbReference>
<dbReference type="GO" id="GO:0047429">
    <property type="term" value="F:nucleoside triphosphate diphosphatase activity"/>
    <property type="evidence" value="ECO:0007669"/>
    <property type="project" value="UniProtKB-EC"/>
</dbReference>
<gene>
    <name evidence="5" type="ORF">LS73_006190</name>
    <name evidence="4" type="ORF">NCTC12714_01911</name>
</gene>
<evidence type="ECO:0000313" key="5">
    <source>
        <dbReference type="EMBL" id="TLE00019.1"/>
    </source>
</evidence>
<dbReference type="OrthoDB" id="9807456at2"/>
<dbReference type="EMBL" id="UGJE01000002">
    <property type="protein sequence ID" value="STQ87094.1"/>
    <property type="molecule type" value="Genomic_DNA"/>
</dbReference>
<dbReference type="RefSeq" id="WP_034557751.1">
    <property type="nucleotide sequence ID" value="NZ_FZML01000030.1"/>
</dbReference>
<dbReference type="InterPro" id="IPR002637">
    <property type="entry name" value="RdgB/HAM1"/>
</dbReference>
<evidence type="ECO:0000256" key="1">
    <source>
        <dbReference type="ARBA" id="ARBA00008023"/>
    </source>
</evidence>
<dbReference type="GO" id="GO:0009117">
    <property type="term" value="P:nucleotide metabolic process"/>
    <property type="evidence" value="ECO:0007669"/>
    <property type="project" value="UniProtKB-KW"/>
</dbReference>
<dbReference type="STRING" id="216.LS73_04005"/>
<evidence type="ECO:0000313" key="4">
    <source>
        <dbReference type="EMBL" id="STQ87094.1"/>
    </source>
</evidence>
<dbReference type="InterPro" id="IPR029001">
    <property type="entry name" value="ITPase-like_fam"/>
</dbReference>
<dbReference type="PANTHER" id="PTHR11067">
    <property type="entry name" value="INOSINE TRIPHOSPHATE PYROPHOSPHATASE/HAM1 PROTEIN"/>
    <property type="match status" value="1"/>
</dbReference>
<dbReference type="Proteomes" id="UP000255139">
    <property type="component" value="Unassembled WGS sequence"/>
</dbReference>
<dbReference type="EC" id="3.6.1.9" evidence="4"/>
<sequence length="283" mass="31708">MLDSCLLTMIATNNAYKIQEIRDILQTNVISPKDIGVYEFNPIETGDTFEENAMIKANTLLKAVNNLYHDKKPYFESKSKILIIADDSGICVDLLDGMPGVYSARYATLFKNNLLPLNEHNKRLLNKMLVSVSPSDEENREALKHALEQTGFLISTAAFRCCIAYIVVQIDSNRGFQEILKGEVNGICSGVVAIKECGKNGFGYDSMFYSKYDFGAFGNVELLDLDSKTEFRAFAIPKNIYGDIALQSLQESFATISLEEKNQISHRNNALLELKKKLCNILD</sequence>
<protein>
    <submittedName>
        <fullName evidence="4">HAM1-like protein</fullName>
        <ecNumber evidence="4">3.6.1.9</ecNumber>
    </submittedName>
    <submittedName>
        <fullName evidence="5">Non-canonical purine NTP pyrophosphatase</fullName>
    </submittedName>
</protein>
<dbReference type="Proteomes" id="UP000029922">
    <property type="component" value="Unassembled WGS sequence"/>
</dbReference>
<dbReference type="Pfam" id="PF01725">
    <property type="entry name" value="Ham1p_like"/>
    <property type="match status" value="1"/>
</dbReference>